<protein>
    <submittedName>
        <fullName evidence="1">Uncharacterized protein</fullName>
    </submittedName>
</protein>
<dbReference type="EMBL" id="KP761740">
    <property type="protein sequence ID" value="ALT22090.1"/>
    <property type="molecule type" value="Genomic_DNA"/>
</dbReference>
<reference evidence="1" key="1">
    <citation type="journal article" date="2015" name="Proc. Natl. Acad. Sci. U.S.A.">
        <title>Antifungal activity improved by coproduction of cyclodextrins and anabaenolysins in Cyanobacteria.</title>
        <authorList>
            <person name="Shishido T.K."/>
            <person name="Jokela J."/>
            <person name="Kolehmainen C.T."/>
            <person name="Fewer D.P."/>
            <person name="Wahlsten M."/>
            <person name="Wang H."/>
            <person name="Rouhiainen L."/>
            <person name="Rizzi E."/>
            <person name="De Bellis G."/>
            <person name="Permi P."/>
            <person name="Sivonen K."/>
        </authorList>
    </citation>
    <scope>NUCLEOTIDE SEQUENCE</scope>
    <source>
        <strain evidence="1">XPORK15F</strain>
    </source>
</reference>
<organism evidence="1">
    <name type="scientific">Anabaena sp. XPORK15F</name>
    <dbReference type="NCBI Taxonomy" id="462641"/>
    <lineage>
        <taxon>Bacteria</taxon>
        <taxon>Bacillati</taxon>
        <taxon>Cyanobacteriota</taxon>
        <taxon>Cyanophyceae</taxon>
        <taxon>Nostocales</taxon>
        <taxon>Nostocaceae</taxon>
        <taxon>Anabaena</taxon>
    </lineage>
</organism>
<name>A0A0U3ALC2_9NOST</name>
<dbReference type="AlphaFoldDB" id="A0A0U3ALC2"/>
<proteinExistence type="predicted"/>
<evidence type="ECO:0000313" key="1">
    <source>
        <dbReference type="EMBL" id="ALT22090.1"/>
    </source>
</evidence>
<sequence length="98" mass="11557">MLSTDMKQESMVKRIENIVSILMKEDPLFKEDLNYVETVQNLVKVFKENFSFEKFNQISEESLKNRCDKMMAVQLLAKIGEDFTPEQMAIFEDAIKRK</sequence>
<accession>A0A0U3ALC2</accession>